<feature type="compositionally biased region" description="Polar residues" evidence="2">
    <location>
        <begin position="536"/>
        <end position="564"/>
    </location>
</feature>
<feature type="region of interest" description="Disordered" evidence="2">
    <location>
        <begin position="56"/>
        <end position="114"/>
    </location>
</feature>
<feature type="coiled-coil region" evidence="1">
    <location>
        <begin position="380"/>
        <end position="438"/>
    </location>
</feature>
<evidence type="ECO:0000256" key="2">
    <source>
        <dbReference type="SAM" id="MobiDB-lite"/>
    </source>
</evidence>
<accession>A0ABM7NSF6</accession>
<sequence>MKNNNKSKLKTDKDTDYMFSYFMHEPKINPKKLDRLDEELEKKLVNHDFNLDSRVMTDKHKHNKSKNDEIYSTSEETELPSDSDNSVNVDFHSDSSNSQSESSTDSDFRSPYKNKISAIPPINYKKQLQNNNQSNHIPLLGDNLIENVEKYIETPEEKRARARDAYAQLQELVEEHGVELNKKYSIDDDPDELEAEYKMQRDKRNKKNKVKFYKGVLINIISGVELLNEKYDPFAIKLKDWSKQVASDMDDYTEVLGEIYEKYKHIGGNMAPEIKLIFMIIMSGVTFHISQQMFGSGGLTDTLDKNPNVIGKLLGGLMNGGGIGKMLGGDAEPSEAKPVSMTTKKLMESIKKHNNKKISEVKSETVSPSIDNHSDTFRKIKEANDAVAAERQKRLLAEQKADYEAQLRRRDEIHANQLEQMINQQQNLQAKLTETLASDTMNNFSDRKNNSVNLVLSDINQKPRFMQNKLSSPVKSNDNYDIFASEKKTNNKKSNKNIDEINFNNFDDIVESIGSNPSTVSELDDLFISEKKKPGSTRSKINSITKSASRSVSKKVPNSITQSVSKKRNSNTSDSRSTTKKGNIIDLDT</sequence>
<dbReference type="RefSeq" id="YP_010841700.1">
    <property type="nucleotide sequence ID" value="NC_079139.1"/>
</dbReference>
<feature type="compositionally biased region" description="Low complexity" evidence="2">
    <location>
        <begin position="94"/>
        <end position="105"/>
    </location>
</feature>
<keyword evidence="1" id="KW-0175">Coiled coil</keyword>
<dbReference type="Pfam" id="PF19071">
    <property type="entry name" value="DUF5767"/>
    <property type="match status" value="1"/>
</dbReference>
<organism evidence="3 4">
    <name type="scientific">Cotonvirus japonicus</name>
    <dbReference type="NCBI Taxonomy" id="2811091"/>
    <lineage>
        <taxon>Viruses</taxon>
        <taxon>Varidnaviria</taxon>
        <taxon>Bamfordvirae</taxon>
        <taxon>Nucleocytoviricota</taxon>
        <taxon>Megaviricetes</taxon>
        <taxon>Imitervirales</taxon>
        <taxon>Mimiviridae</taxon>
        <taxon>Megamimivirinae</taxon>
        <taxon>Cotonvirus</taxon>
        <taxon>Cotonvirus japonicum</taxon>
    </lineage>
</organism>
<dbReference type="EMBL" id="AP024483">
    <property type="protein sequence ID" value="BCS83092.1"/>
    <property type="molecule type" value="Genomic_DNA"/>
</dbReference>
<evidence type="ECO:0000313" key="4">
    <source>
        <dbReference type="Proteomes" id="UP001321479"/>
    </source>
</evidence>
<reference evidence="3 4" key="1">
    <citation type="submission" date="2021-02" db="EMBL/GenBank/DDBJ databases">
        <title>Cotonvirus japonicus, which uses Golgi apparatus of host cells for its virion factory, phylogenetically links tailed tupanvirus and icosahedral mimivirus.</title>
        <authorList>
            <person name="Takahashi H."/>
            <person name="Fukaya S."/>
            <person name="Song C."/>
            <person name="Murata K."/>
            <person name="Takemura M."/>
        </authorList>
    </citation>
    <scope>NUCLEOTIDE SEQUENCE [LARGE SCALE GENOMIC DNA]</scope>
</reference>
<evidence type="ECO:0000256" key="1">
    <source>
        <dbReference type="SAM" id="Coils"/>
    </source>
</evidence>
<dbReference type="InterPro" id="IPR043910">
    <property type="entry name" value="DUF5767"/>
</dbReference>
<feature type="region of interest" description="Disordered" evidence="2">
    <location>
        <begin position="532"/>
        <end position="589"/>
    </location>
</feature>
<dbReference type="Proteomes" id="UP001321479">
    <property type="component" value="Segment"/>
</dbReference>
<protein>
    <submittedName>
        <fullName evidence="3">Uncharacterized protein</fullName>
    </submittedName>
</protein>
<name>A0ABM7NSF6_9VIRU</name>
<keyword evidence="4" id="KW-1185">Reference proteome</keyword>
<dbReference type="GeneID" id="80558297"/>
<evidence type="ECO:0000313" key="3">
    <source>
        <dbReference type="EMBL" id="BCS83092.1"/>
    </source>
</evidence>
<proteinExistence type="predicted"/>